<proteinExistence type="predicted"/>
<evidence type="ECO:0000313" key="3">
    <source>
        <dbReference type="Proteomes" id="UP000570517"/>
    </source>
</evidence>
<dbReference type="RefSeq" id="WP_178361211.1">
    <property type="nucleotide sequence ID" value="NZ_JABFYL010000048.1"/>
</dbReference>
<dbReference type="InterPro" id="IPR049709">
    <property type="entry name" value="IniB-like_N"/>
</dbReference>
<dbReference type="Proteomes" id="UP000570517">
    <property type="component" value="Unassembled WGS sequence"/>
</dbReference>
<name>A0A850PZ45_9MYCO</name>
<feature type="region of interest" description="Disordered" evidence="1">
    <location>
        <begin position="155"/>
        <end position="174"/>
    </location>
</feature>
<comment type="caution">
    <text evidence="2">The sequence shown here is derived from an EMBL/GenBank/DDBJ whole genome shotgun (WGS) entry which is preliminary data.</text>
</comment>
<sequence length="174" mass="17888">MANSLLDFVMALVRDPDAAARYAADPAQALAEADLTDVTSADVQNLIPVVAESLSIAAPSPGLDAFEDFGADGAGNVWTSGAATAAFDAFDHVPEVVGVDVIDAPVVVTDILDQTDLGVGAPTGTDLIDPDESLQLDVPVLEETVTEPGFAEDWAQPVADPHAGDPTPGFDIFD</sequence>
<dbReference type="EMBL" id="JABFYL010000048">
    <property type="protein sequence ID" value="NVN52975.1"/>
    <property type="molecule type" value="Genomic_DNA"/>
</dbReference>
<organism evidence="2 3">
    <name type="scientific">Mycolicibacterium hippocampi</name>
    <dbReference type="NCBI Taxonomy" id="659824"/>
    <lineage>
        <taxon>Bacteria</taxon>
        <taxon>Bacillati</taxon>
        <taxon>Actinomycetota</taxon>
        <taxon>Actinomycetes</taxon>
        <taxon>Mycobacteriales</taxon>
        <taxon>Mycobacteriaceae</taxon>
        <taxon>Mycolicibacterium</taxon>
    </lineage>
</organism>
<keyword evidence="3" id="KW-1185">Reference proteome</keyword>
<protein>
    <submittedName>
        <fullName evidence="2">Uncharacterized protein</fullName>
    </submittedName>
</protein>
<dbReference type="AlphaFoldDB" id="A0A850PZ45"/>
<accession>A0A850PZ45</accession>
<evidence type="ECO:0000256" key="1">
    <source>
        <dbReference type="SAM" id="MobiDB-lite"/>
    </source>
</evidence>
<gene>
    <name evidence="2" type="ORF">HLY00_4943</name>
</gene>
<evidence type="ECO:0000313" key="2">
    <source>
        <dbReference type="EMBL" id="NVN52975.1"/>
    </source>
</evidence>
<dbReference type="NCBIfam" id="NF038175">
    <property type="entry name" value="IniB_NTERM"/>
    <property type="match status" value="1"/>
</dbReference>
<reference evidence="2 3" key="1">
    <citation type="submission" date="2020-05" db="EMBL/GenBank/DDBJ databases">
        <title>Draft genome sequence of Mycobacterium hippocampi DL, isolated from European seabass, Dicentrarchus labrax, reared in fish farms.</title>
        <authorList>
            <person name="Stathopoulou P."/>
            <person name="Asimakis E."/>
            <person name="Tzokas K."/>
            <person name="Batargias C."/>
            <person name="Tsiamis G."/>
        </authorList>
    </citation>
    <scope>NUCLEOTIDE SEQUENCE [LARGE SCALE GENOMIC DNA]</scope>
    <source>
        <strain evidence="2 3">DL</strain>
    </source>
</reference>
<dbReference type="NCBIfam" id="NF038176">
    <property type="entry name" value="Rv0340_fam"/>
    <property type="match status" value="1"/>
</dbReference>